<dbReference type="AlphaFoldDB" id="A0A8T9Q0D8"/>
<accession>A0A8T9Q0D8</accession>
<evidence type="ECO:0000313" key="1">
    <source>
        <dbReference type="EMBL" id="UOQ71236.1"/>
    </source>
</evidence>
<protein>
    <submittedName>
        <fullName evidence="1">Uncharacterized protein</fullName>
    </submittedName>
</protein>
<name>A0A8T9Q0D8_9BACT</name>
<proteinExistence type="predicted"/>
<reference evidence="1" key="1">
    <citation type="submission" date="2022-04" db="EMBL/GenBank/DDBJ databases">
        <title>Hymenobacter sp. isolated from the air.</title>
        <authorList>
            <person name="Won M."/>
            <person name="Lee C.-M."/>
            <person name="Woen H.-Y."/>
            <person name="Kwon S.-W."/>
        </authorList>
    </citation>
    <scope>NUCLEOTIDE SEQUENCE</scope>
    <source>
        <strain evidence="1">5116S-3</strain>
    </source>
</reference>
<sequence length="47" mass="5638">MNIADDVMDHFNLWDRGPHINSKYTRVGWSSYWQNDEWWVEAGTPVL</sequence>
<organism evidence="1 2">
    <name type="scientific">Hymenobacter cellulosilyticus</name>
    <dbReference type="NCBI Taxonomy" id="2932248"/>
    <lineage>
        <taxon>Bacteria</taxon>
        <taxon>Pseudomonadati</taxon>
        <taxon>Bacteroidota</taxon>
        <taxon>Cytophagia</taxon>
        <taxon>Cytophagales</taxon>
        <taxon>Hymenobacteraceae</taxon>
        <taxon>Hymenobacter</taxon>
    </lineage>
</organism>
<dbReference type="RefSeq" id="WP_244674644.1">
    <property type="nucleotide sequence ID" value="NZ_CP095046.1"/>
</dbReference>
<keyword evidence="2" id="KW-1185">Reference proteome</keyword>
<evidence type="ECO:0000313" key="2">
    <source>
        <dbReference type="Proteomes" id="UP000831796"/>
    </source>
</evidence>
<dbReference type="KEGG" id="hcu:MUN79_21680"/>
<dbReference type="Proteomes" id="UP000831796">
    <property type="component" value="Chromosome"/>
</dbReference>
<gene>
    <name evidence="1" type="ORF">MUN79_21680</name>
</gene>
<dbReference type="EMBL" id="CP095046">
    <property type="protein sequence ID" value="UOQ71236.1"/>
    <property type="molecule type" value="Genomic_DNA"/>
</dbReference>